<dbReference type="Proteomes" id="UP001157440">
    <property type="component" value="Unassembled WGS sequence"/>
</dbReference>
<gene>
    <name evidence="2" type="ORF">GCM10007890_37190</name>
</gene>
<name>A0AA37TDE4_9HYPH</name>
<dbReference type="EMBL" id="BSPL01000018">
    <property type="protein sequence ID" value="GLS71706.1"/>
    <property type="molecule type" value="Genomic_DNA"/>
</dbReference>
<reference evidence="3" key="1">
    <citation type="journal article" date="2019" name="Int. J. Syst. Evol. Microbiol.">
        <title>The Global Catalogue of Microorganisms (GCM) 10K type strain sequencing project: providing services to taxonomists for standard genome sequencing and annotation.</title>
        <authorList>
            <consortium name="The Broad Institute Genomics Platform"/>
            <consortium name="The Broad Institute Genome Sequencing Center for Infectious Disease"/>
            <person name="Wu L."/>
            <person name="Ma J."/>
        </authorList>
    </citation>
    <scope>NUCLEOTIDE SEQUENCE [LARGE SCALE GENOMIC DNA]</scope>
    <source>
        <strain evidence="3">NBRC 103632</strain>
    </source>
</reference>
<protein>
    <submittedName>
        <fullName evidence="2">Uncharacterized protein</fullName>
    </submittedName>
</protein>
<evidence type="ECO:0000313" key="2">
    <source>
        <dbReference type="EMBL" id="GLS71706.1"/>
    </source>
</evidence>
<evidence type="ECO:0000313" key="3">
    <source>
        <dbReference type="Proteomes" id="UP001157440"/>
    </source>
</evidence>
<organism evidence="2 3">
    <name type="scientific">Methylobacterium tardum</name>
    <dbReference type="NCBI Taxonomy" id="374432"/>
    <lineage>
        <taxon>Bacteria</taxon>
        <taxon>Pseudomonadati</taxon>
        <taxon>Pseudomonadota</taxon>
        <taxon>Alphaproteobacteria</taxon>
        <taxon>Hyphomicrobiales</taxon>
        <taxon>Methylobacteriaceae</taxon>
        <taxon>Methylobacterium</taxon>
    </lineage>
</organism>
<keyword evidence="3" id="KW-1185">Reference proteome</keyword>
<proteinExistence type="predicted"/>
<sequence length="67" mass="7198">MALIASGEEGRSRLASAPQRGAARLGSQRYATPKGNIVISDRAAELMFGVQEIGISIRQRTPSDPRM</sequence>
<evidence type="ECO:0000256" key="1">
    <source>
        <dbReference type="SAM" id="MobiDB-lite"/>
    </source>
</evidence>
<accession>A0AA37TDE4</accession>
<feature type="region of interest" description="Disordered" evidence="1">
    <location>
        <begin position="1"/>
        <end position="28"/>
    </location>
</feature>
<comment type="caution">
    <text evidence="2">The sequence shown here is derived from an EMBL/GenBank/DDBJ whole genome shotgun (WGS) entry which is preliminary data.</text>
</comment>
<dbReference type="AlphaFoldDB" id="A0AA37TDE4"/>